<dbReference type="PANTHER" id="PTHR43167">
    <property type="entry name" value="PUTATIVE (AFU_ORTHOLOGUE AFUA_6G01830)-RELATED"/>
    <property type="match status" value="1"/>
</dbReference>
<dbReference type="RefSeq" id="WP_312923510.1">
    <property type="nucleotide sequence ID" value="NZ_BAABIX010000013.1"/>
</dbReference>
<dbReference type="SUPFAM" id="SSF53335">
    <property type="entry name" value="S-adenosyl-L-methionine-dependent methyltransferases"/>
    <property type="match status" value="1"/>
</dbReference>
<accession>A0A840P106</accession>
<comment type="caution">
    <text evidence="2">The sequence shown here is derived from an EMBL/GenBank/DDBJ whole genome shotgun (WGS) entry which is preliminary data.</text>
</comment>
<evidence type="ECO:0000313" key="2">
    <source>
        <dbReference type="EMBL" id="MBB5130937.1"/>
    </source>
</evidence>
<dbReference type="InterPro" id="IPR029063">
    <property type="entry name" value="SAM-dependent_MTases_sf"/>
</dbReference>
<keyword evidence="2" id="KW-0489">Methyltransferase</keyword>
<keyword evidence="3" id="KW-1185">Reference proteome</keyword>
<evidence type="ECO:0000256" key="1">
    <source>
        <dbReference type="SAM" id="Phobius"/>
    </source>
</evidence>
<dbReference type="Pfam" id="PF13578">
    <property type="entry name" value="Methyltransf_24"/>
    <property type="match status" value="1"/>
</dbReference>
<evidence type="ECO:0000313" key="3">
    <source>
        <dbReference type="Proteomes" id="UP000578449"/>
    </source>
</evidence>
<organism evidence="2 3">
    <name type="scientific">Thermocatellispora tengchongensis</name>
    <dbReference type="NCBI Taxonomy" id="1073253"/>
    <lineage>
        <taxon>Bacteria</taxon>
        <taxon>Bacillati</taxon>
        <taxon>Actinomycetota</taxon>
        <taxon>Actinomycetes</taxon>
        <taxon>Streptosporangiales</taxon>
        <taxon>Streptosporangiaceae</taxon>
        <taxon>Thermocatellispora</taxon>
    </lineage>
</organism>
<keyword evidence="2" id="KW-0808">Transferase</keyword>
<sequence length="356" mass="38780">MAGLVLLSVFGLMPWHDALQLAVSAAVLAALAMIVIAVRRADGKALRTDNRVKRQEATLNKVARDVATLSTGLTGRVESMLDRFAAAGRANADTVIAALGEDRAELAAHTTALREQAARLDGHDAKLAEIARSLARVEALLSEKVLPEVRSRGDFSQVEAMIDLRALLRPRAPLPRLRGWAASPDVLRLLIERIAADRPKLIVECGSGASSIWLGYAVERYGEGRVIALEHDERFVRATADLVAAHGLEDVVEVRHAPLADWRGFPWYDTAALDDLTDIGLVFVDGPPNATGPLARYPAVPLLLPRCAPSALIVLDDARRPEEREVAERWLREFPDLSTTTYPAEKGAMLFHRSPV</sequence>
<feature type="transmembrane region" description="Helical" evidence="1">
    <location>
        <begin position="18"/>
        <end position="38"/>
    </location>
</feature>
<keyword evidence="1" id="KW-0812">Transmembrane</keyword>
<name>A0A840P106_9ACTN</name>
<reference evidence="2 3" key="1">
    <citation type="submission" date="2020-08" db="EMBL/GenBank/DDBJ databases">
        <title>Genomic Encyclopedia of Type Strains, Phase IV (KMG-IV): sequencing the most valuable type-strain genomes for metagenomic binning, comparative biology and taxonomic classification.</title>
        <authorList>
            <person name="Goeker M."/>
        </authorList>
    </citation>
    <scope>NUCLEOTIDE SEQUENCE [LARGE SCALE GENOMIC DNA]</scope>
    <source>
        <strain evidence="2 3">DSM 45615</strain>
    </source>
</reference>
<protein>
    <submittedName>
        <fullName evidence="2">Putative O-methyltransferase YrrM</fullName>
    </submittedName>
</protein>
<gene>
    <name evidence="2" type="ORF">HNP84_000625</name>
</gene>
<dbReference type="GO" id="GO:0008168">
    <property type="term" value="F:methyltransferase activity"/>
    <property type="evidence" value="ECO:0007669"/>
    <property type="project" value="UniProtKB-KW"/>
</dbReference>
<dbReference type="Gene3D" id="3.40.50.150">
    <property type="entry name" value="Vaccinia Virus protein VP39"/>
    <property type="match status" value="1"/>
</dbReference>
<dbReference type="Proteomes" id="UP000578449">
    <property type="component" value="Unassembled WGS sequence"/>
</dbReference>
<proteinExistence type="predicted"/>
<dbReference type="AlphaFoldDB" id="A0A840P106"/>
<keyword evidence="1" id="KW-0472">Membrane</keyword>
<dbReference type="GO" id="GO:0032259">
    <property type="term" value="P:methylation"/>
    <property type="evidence" value="ECO:0007669"/>
    <property type="project" value="UniProtKB-KW"/>
</dbReference>
<dbReference type="PANTHER" id="PTHR43167:SF1">
    <property type="entry name" value="PUTATIVE (AFU_ORTHOLOGUE AFUA_6G01830)-RELATED"/>
    <property type="match status" value="1"/>
</dbReference>
<dbReference type="EMBL" id="JACHGN010000001">
    <property type="protein sequence ID" value="MBB5130937.1"/>
    <property type="molecule type" value="Genomic_DNA"/>
</dbReference>
<keyword evidence="1" id="KW-1133">Transmembrane helix</keyword>